<dbReference type="InterPro" id="IPR000873">
    <property type="entry name" value="AMP-dep_synth/lig_dom"/>
</dbReference>
<dbReference type="PANTHER" id="PTHR45527">
    <property type="entry name" value="NONRIBOSOMAL PEPTIDE SYNTHETASE"/>
    <property type="match status" value="1"/>
</dbReference>
<gene>
    <name evidence="7" type="ORF">CERZMDRAFT_80863</name>
</gene>
<evidence type="ECO:0000256" key="5">
    <source>
        <dbReference type="SAM" id="MobiDB-lite"/>
    </source>
</evidence>
<dbReference type="EMBL" id="ML992663">
    <property type="protein sequence ID" value="KAF2216837.1"/>
    <property type="molecule type" value="Genomic_DNA"/>
</dbReference>
<dbReference type="InterPro" id="IPR045851">
    <property type="entry name" value="AMP-bd_C_sf"/>
</dbReference>
<organism evidence="7 8">
    <name type="scientific">Cercospora zeae-maydis SCOH1-5</name>
    <dbReference type="NCBI Taxonomy" id="717836"/>
    <lineage>
        <taxon>Eukaryota</taxon>
        <taxon>Fungi</taxon>
        <taxon>Dikarya</taxon>
        <taxon>Ascomycota</taxon>
        <taxon>Pezizomycotina</taxon>
        <taxon>Dothideomycetes</taxon>
        <taxon>Dothideomycetidae</taxon>
        <taxon>Mycosphaerellales</taxon>
        <taxon>Mycosphaerellaceae</taxon>
        <taxon>Cercospora</taxon>
    </lineage>
</organism>
<dbReference type="InterPro" id="IPR020845">
    <property type="entry name" value="AMP-binding_CS"/>
</dbReference>
<dbReference type="GO" id="GO:0016874">
    <property type="term" value="F:ligase activity"/>
    <property type="evidence" value="ECO:0007669"/>
    <property type="project" value="UniProtKB-KW"/>
</dbReference>
<dbReference type="InterPro" id="IPR023213">
    <property type="entry name" value="CAT-like_dom_sf"/>
</dbReference>
<dbReference type="Gene3D" id="3.40.50.12780">
    <property type="entry name" value="N-terminal domain of ligase-like"/>
    <property type="match status" value="4"/>
</dbReference>
<dbReference type="Proteomes" id="UP000799539">
    <property type="component" value="Unassembled WGS sequence"/>
</dbReference>
<dbReference type="SUPFAM" id="SSF56801">
    <property type="entry name" value="Acetyl-CoA synthetase-like"/>
    <property type="match status" value="5"/>
</dbReference>
<dbReference type="GO" id="GO:0043041">
    <property type="term" value="P:amino acid activation for nonribosomal peptide biosynthetic process"/>
    <property type="evidence" value="ECO:0007669"/>
    <property type="project" value="TreeGrafter"/>
</dbReference>
<keyword evidence="3" id="KW-0436">Ligase</keyword>
<sequence>MPSISDSDLKQIWQWNATVPETLNGLVHDLILEVARRQPDAPAIEAWDGSLTYGELDRYSQLWAAQLVSLGVGPEVHVSLLSEKSKWVSVAMLGVMRSGGVTVVMDITQPEERLGLMMNQVRPDVVLASDGAWSTAQKLAGSAIIRSIDADRFDLASISATTSNLPQQTKATGENALWVSFTSGSTGRPKAVVVEHRSLYTELHVQAEPTAMSTSSRVFDYAGYSWDMTWYNVLFCWHAGGCLCVPSEEERRQDPSAAIKRFRANFANITPTVADLLDDEALHMLQGFETIGERASPKLLSRIHPSQRYRNTYGASECGSLQTAALNPDTPDNIGYGSGVVTWLVNEDEHGRFNLAPIGESGEIWLEGPLVSRGYLRDEVQTAKAFVEDPPFLLAGDGGTVAGRKGRLYRMGDLAKYAPDGSLRIQGRRDWQVKLRGQRVELGEVEHHVRAVLSESCGGEGLHVAAMVAVPRGHANPTLIVYVVLPGAAELDDSGLRLELSKATNGIDDKLRARIPAYMIPKGYIPLHQLPLTFTGKRNRAILTQRITELTLREIADFWSSDQANRRLPTSQTEIILQSLVADILHLEPNEIAAEDDFLRLGGDSVLAIRLTAAARKRDVTISVAEVFARPRICDLAEYIDQCRSKGAVDAVAMQSAGPIAPFSLLQLLDTEDARKEAADQCGLEADMVEDIFPCTALQAGLMALTAQRAEDYIGRQTYQLRADTNIARFKTAWEVVFAGLPILRTRIVDLRGEGLVQVVVKASHASAWDATTRTNTPSMGLGSPLASFCVLEDQTGFHFQWTMHHALFDGISVPLILAKLRYAYEHLELGPSPPLFQAFVRHLQQIINREDAETTWRNHLAGLEAQPYPPLPSPSYKPRADQEAVHHMHGIPWPTGSGFTAATVIRTALALLLAEYTGSSDVVYGVTTSGRAVPVDGVESMIAPTLATAPARAVIDLENSESTRQLLARVQHDSLALVEAEQIGLQAIRLVSDDAQRACDFQTLLLIEPAGNGNYTKSVFVSEAYEESLDTAVFNSYGLLIHCYLDNENGVRVTLSFDSAMLPVEQAERMGSQLEHIVRQLCVSEQHELGIASMRVISPQDLQDIWSWNASVPVTHMAEVETVHQLIQLTVDRQPESLAVESWDGRLTYAELARLSTTWACHIAKTHNVGPEAIVPLCLEKGIRMTVAALSVMKAGGVCCALDVSQPLDRLTTIVGQVAAPVVLASESTAALARSIAGEDGTVLIIGTEPPSTFSDPREQREDLERLPQARSSNALYVSFTSGSTGLPKGVVIEHGNFLHAIAHQRAFLGITETSRILDFVSPAFDVFWENLLMGLTAGACLCTPSAKQRMDSLGDFAQQNHVNYAETTPAHIRAVDLSHVSTISVSGEALSYADIESLDKGTARVLNCYGPAECTVTATAAELTRPFTEKSGTPGLGRGLGCATWVVSVEKPHQLAPIGATGELYIEGALVGRGYLNDAAKTDANFARDPEWLTSSARDHRGRQGRLYRTGDLVRYSPDGTLEYVGRRDEMIKIRGQRVELGDVERNIQRVIRDHQEKSAASVHVIAEVVNKALIAFVVQPSSDTQRLMDSNDLARLLAEQVPAFMVPVAFFALDEVPLSPSGKINRRLLRAQGEARMGEMSAKNNLRNTVIEPSSELERVLRDVWADVLQRDRETVSTDAHFTTLGGDSITAMQVVSRARSRGLEVSVVDLLRLRTIQKIVKSGKAGRATSKEASGGAEKAHVAWKSTLQQKRSLNAVGLTIQDVSDVYRCSPMQEGMLLSKKTGVASYLTHSIWECKPVGAEGISSSKLERAWRTVLAHHSIFATVFLDDEQTGGFSQGVRRSSDVSNHIRIIESGDIPPAQWLSSLAARPKFQLAQPEVAVKIATNDAGECACRLDTNHALIDAASVAVLLDHLDTAYRGVKLPPAPQFREVIDYIESTKAENRIEYWKNYLANIQPCKFPTEKAKRPTESTKTCTVEVPYGSSTAVYDFCRANGVTRAAFVQVVWALVLTYYTRGDEACFGFLASGRDMPVPNVDQAVGPLINMLISRVSMTTADTADRLVQAVSEDTISHLEHQHVSLAEIQRSVGRGSLFNSSITVYDAGSSSSSSTDSDDAFSRPAGVYFKEYDASDEQEFDFGLAVELRGSSTNIKFAFRENKFSYQSASYVVHKLREAIHFLLDNTPGSRASIREDFFHYATGVSQEKLDIFWQDQRRDLEASTFPVPPSLTYLPRLDERVAKKIALSSDQTVLDVHVHSAWALLQASYTGSDQALFGVLQDAQSRTINATGTSHDMALPMRVDLSSKTTLVQELLASTHERLAMIHDSRALDPLYLQDLVSSDEHAPRFQTLIVCKSRFRENRPNPNGTASNGHKMDGDDSEPALNGASPAADTNGSPFAYQQKDTASALVLEFDFRSRSNIEIQFSFDSSVLSVKAVERMLQQLEHIINLLTDPRLARTNLRSIDMVSSTDLQDIWRWNSDIPDPIMKPVHEIFQQIVASQPDAVAVAAWDGEFNYREVDELSSRLAQYLITRGVGSSTAAVPLLFEKSRWMPIAMLAVSKTGAAAVTMDVSQPVQRLATIADQVSASIVVCSISAAGMAAGILGSERVKSSDEAIIAIDAARISSLSTPSMEIPLPRVDPRSTIFIQFTSGSTGIPKGCCISHANLATGIELQYRARLEYGPDTRVLDFASYAFDVCWLTNMGVLCTGGIVCVPSESQRRNDIAGFMRDMRVNSATFTPTMADTIRDHDVLRSLKYIKLGGEPVSEALVRRLQQYTRVWIAYGPSECTIGVAFAKREEGDRGIGRGVAAGTFIVDPLSGNLAPVGTVGELWISGPLVTEGYLNDPIRTLESFVEDPAWFVAAGQHGRLYRTGDLVRYNQDGSIHFVERIDTQVKHRGQRMELDEVRFHVLQQLACESDQDREKVQVAAEMITPKDRQGPSLVAFIVPRHAPSMDEEELRDSVARMTDSIAARMSTNVPSFMIPVGYIPLSYLPTTATAKVDRRSLQAIGSELLFDQLINDQSTKVVAYQEPTTQLERQLQRLISEVLDIPARSVSAQSGFIQLGGDSILSMRLVALARRKGVILNVADIFNQPTLRALASTARSNTDSSEHVPAPFSLLGECDTEMIRKQVAKHCNVSEKQIMDVFPCTSLQAGLLALTSRHEGDYIWQTTFQLRSDIDPQRFKRAYEALSVSASILRTRIVHISEQDSPVQAIVDGKVHWHDSIDNVVMGLGTPLSRVALTSTQDGTKTYFTWSLHHSIYDGHSMHLLMEALKDIYEGHELQPLTPFQGFIKHITATSRTSQEAEFWTQQFVGLDAARYPPLPAQEHIPRVDTSVKHKIENLGLTPRGFTLATCLRAAWALLLTQLTGRTDTVYGAVVTGRHAPVSGIESCAGPTLATVPVRVSLDYDSSLMQLLEQIQHQATDMIEYEQTGLQRIRTMSAEAEEACHFQSLMVINAAKSQDGQLGGTWDTLFDMSDLDFDLTKSDRDDAFATHALTLVFDQDDSQNVYLTLFSDSHVVTSAEAENISRQLEHILRLICTPESENEKVGRLNLASHADLVRIWDWNKEVPKPVSVCVHEIFRETVQKQPEAQAVCSWDGTLTFAQLDQLSTRLSGHLSRLGVRRATMVPLYFEKSMWMTVALWAIMKAGGASAGNDITQPKERLRKIAEQVSPKVVLASAQSADFVRSLLQPDTEVVVVDEAHLYDMPLCGPIDSGVQPSDTLFLVFTSGSTGEPKGVIITHENVASAIYLQAETLEIGKPGARLLDFASYAFDVTWQSNVMAVAQGSCVCVPSDDQRQNHLSQAMTKLQVTSATLTPLVAETLDLEVVKGLRYIEMGGEMVSDALIERMPTRVRVAYGPSEATLGVAYAKKDRGDIGIGPPSGMCAWLVDPITSDRLVGRGCIGELWIEGPLVSPGYMNDPEKTAAAFKEDPPWLLAGGPGPAASLGRRGRLYKTGDLVRYAHNGHLIYVGRKDVQVKIRGQRVELSEIESIVTREIRNSLDGHNAAVETISVVADLVSPKDVESPLLVAFVSLGSRVEISVEPLLRSAHARVAAHAASYMVPVAYMLLRSMPRTTTGKSDRRELRKLASSKEIGEFFDPSQSSKGRERMPSSPAERALQNVWKSTLKVSRPITTTDNFFLLGGDSIKAMKLVSVIRQSGRSLTVADVFKHPILEDLARQMKALVTESVHIPEPFSLLQLRESEIDYIRTSAAATMYLSPADIEDIYPCTPLQEGLLALTARRHGAYTAEFVQELHSSIDLEKFKRAWNMVEAATPILRTRFLDLEGCGIVQCVVRQTSNWAEDESKSPPRDATRVLGVPLSEVTLHTGQTTGGAVWHWRIHHALYDEPTVNLVMGSLRRAYHQQSASQLMPLCSFINQVLSTSAKEAQNFWQSEFKGLEATPFPSLPHPKYQPQADAAFEQDVKLQRGPPAGFTFSTLLKTAWALLITQRTNNREAVFGVITSGRQATGSDLATIAGPTIATVPIRVRLTTGVQEKSLTLKSLLEKTQRQAVDMTPYEQSGLQYIQKASPEAEEACRFQSLLVVQPAADDEQAASDSLFVNDSSSGIEGDQAPIPAAFSTYALAVVCQLSDGHVSITFGFDSKVVSKPSARRIASQFEHIIHQLCDATSLGSPVSGLDLVSERDIMDMAEWNSRISIQPANEPMHDLIARIAHEHPEAPAVCSHEGGLTYGKLLEYSRRLAQHLIAVGIGPGIIVPILFEKSIWFPVTCLAIMYTGAGTCAMDVTQPEERLKVMVRKSSPTIAILCSTMSQDVAARIRPDDGVPVIPIDQVFLDGLHLSTAPLPLVDPQSPLYVVFTSGSTGEPKGVVITHANLASMSRLQSDFLELGPNARVLDFASYAFDSTWDFNFLTLAAGGCVCIPSEWERKNDIEGAMLRMQVTQGTFSPTFAETLSDEAVQRLKFIEMGGEAVPQRLIDRFLKLTRVRIAYGPSEATIGVMFAKQEQGHKGLGFGLGCRTWIVSPDTSRLVAIGSVGELWLQGPLVGQGYLNDEVQTKKAFVNAPEWLSKQFPSLCAAREKLYRTGDLVSYAEDGSITFHGRRDGQVKLRGQRLELADVEANVLRHASGQASQDLQVVAEITKSAGARDILVAFIKFAGSESLTESDLAERLTRLLQDGVHDRLKANLPLYMVPARYVALCEMPRTTTGKIDRRRLRAMQHSDKLIVDPTATMGTRRPPETAMEVRLQKLWSIVLDVPRDSISANDSFMALGGDSIQAMRLANLCHREGLEMAVMDVFTKPLLCQLADAITATSEQQTSCPAPFSLLGDENVDEVWSEVQQRIPATCGTIEDIMPITYSQREFLDGSIQGGPTGMHWFYMDLDPAIDTKRLLDSCAALVKHFEVLRLVFTAVRGQLYQVLLESPPTTIQEIPVSSGQSVADISMTDFSGDEDDLETFDGKTFTRFVLLEDCSKARRLAIRLWHAQYDGASIPRMAAALRKIYEGERLEQQSSISKLISFQKSAKMDRSYWESMLNGSTMTYLQPEVAPTRAAQPVAMLHFTSTVQLAHKPKHVGRTPATTFTAACALTLAQVNGTKDVLFGRLTSGRAALPSHLRNIVFNCLTYLPVRVRLTKSKEVVHSQEFIESAISQVHRQYIDGLASENFHPEDIAEQCESWPAEEGEFGVLTLYQNGAGAEESQRHGNGDIPDQTFTLHGLRAVTDEIYKSDTVVIAGVPHVDGKLTYHIIAKSTVCDREYLERVGELLGVALKNIDTFDAQ</sequence>
<dbReference type="PROSITE" id="PS00455">
    <property type="entry name" value="AMP_BINDING"/>
    <property type="match status" value="5"/>
</dbReference>
<feature type="domain" description="Carrier" evidence="6">
    <location>
        <begin position="4116"/>
        <end position="4191"/>
    </location>
</feature>
<keyword evidence="8" id="KW-1185">Reference proteome</keyword>
<comment type="similarity">
    <text evidence="4">Belongs to the NRP synthetase family.</text>
</comment>
<dbReference type="InterPro" id="IPR042099">
    <property type="entry name" value="ANL_N_sf"/>
</dbReference>
<dbReference type="InterPro" id="IPR006162">
    <property type="entry name" value="Ppantetheine_attach_site"/>
</dbReference>
<dbReference type="Gene3D" id="1.10.1200.10">
    <property type="entry name" value="ACP-like"/>
    <property type="match status" value="5"/>
</dbReference>
<feature type="region of interest" description="Disordered" evidence="5">
    <location>
        <begin position="2362"/>
        <end position="2401"/>
    </location>
</feature>
<evidence type="ECO:0000256" key="2">
    <source>
        <dbReference type="ARBA" id="ARBA00022553"/>
    </source>
</evidence>
<dbReference type="FunFam" id="1.10.1200.10:FF:000005">
    <property type="entry name" value="Nonribosomal peptide synthetase 1"/>
    <property type="match status" value="2"/>
</dbReference>
<reference evidence="7" key="1">
    <citation type="journal article" date="2020" name="Stud. Mycol.">
        <title>101 Dothideomycetes genomes: a test case for predicting lifestyles and emergence of pathogens.</title>
        <authorList>
            <person name="Haridas S."/>
            <person name="Albert R."/>
            <person name="Binder M."/>
            <person name="Bloem J."/>
            <person name="Labutti K."/>
            <person name="Salamov A."/>
            <person name="Andreopoulos B."/>
            <person name="Baker S."/>
            <person name="Barry K."/>
            <person name="Bills G."/>
            <person name="Bluhm B."/>
            <person name="Cannon C."/>
            <person name="Castanera R."/>
            <person name="Culley D."/>
            <person name="Daum C."/>
            <person name="Ezra D."/>
            <person name="Gonzalez J."/>
            <person name="Henrissat B."/>
            <person name="Kuo A."/>
            <person name="Liang C."/>
            <person name="Lipzen A."/>
            <person name="Lutzoni F."/>
            <person name="Magnuson J."/>
            <person name="Mondo S."/>
            <person name="Nolan M."/>
            <person name="Ohm R."/>
            <person name="Pangilinan J."/>
            <person name="Park H.-J."/>
            <person name="Ramirez L."/>
            <person name="Alfaro M."/>
            <person name="Sun H."/>
            <person name="Tritt A."/>
            <person name="Yoshinaga Y."/>
            <person name="Zwiers L.-H."/>
            <person name="Turgeon B."/>
            <person name="Goodwin S."/>
            <person name="Spatafora J."/>
            <person name="Crous P."/>
            <person name="Grigoriev I."/>
        </authorList>
    </citation>
    <scope>NUCLEOTIDE SEQUENCE</scope>
    <source>
        <strain evidence="7">SCOH1-5</strain>
    </source>
</reference>
<dbReference type="NCBIfam" id="TIGR01733">
    <property type="entry name" value="AA-adenyl-dom"/>
    <property type="match status" value="1"/>
</dbReference>
<evidence type="ECO:0000256" key="4">
    <source>
        <dbReference type="ARBA" id="ARBA00029454"/>
    </source>
</evidence>
<dbReference type="FunFam" id="3.30.300.30:FF:000015">
    <property type="entry name" value="Nonribosomal peptide synthase SidD"/>
    <property type="match status" value="5"/>
</dbReference>
<dbReference type="OrthoDB" id="416786at2759"/>
<evidence type="ECO:0000259" key="6">
    <source>
        <dbReference type="PROSITE" id="PS50075"/>
    </source>
</evidence>
<dbReference type="GO" id="GO:0031177">
    <property type="term" value="F:phosphopantetheine binding"/>
    <property type="evidence" value="ECO:0007669"/>
    <property type="project" value="InterPro"/>
</dbReference>
<dbReference type="InterPro" id="IPR001242">
    <property type="entry name" value="Condensation_dom"/>
</dbReference>
<dbReference type="Gene3D" id="3.30.300.30">
    <property type="match status" value="5"/>
</dbReference>
<dbReference type="Gene3D" id="3.30.559.30">
    <property type="entry name" value="Nonribosomal peptide synthetase, condensation domain"/>
    <property type="match status" value="6"/>
</dbReference>
<dbReference type="CDD" id="cd19542">
    <property type="entry name" value="CT_NRPS-like"/>
    <property type="match status" value="1"/>
</dbReference>
<keyword evidence="2" id="KW-0597">Phosphoprotein</keyword>
<feature type="domain" description="Carrier" evidence="6">
    <location>
        <begin position="1655"/>
        <end position="1731"/>
    </location>
</feature>
<dbReference type="PANTHER" id="PTHR45527:SF3">
    <property type="entry name" value="SIDEROPHORE SYNTHETASE (EUROFUNG)"/>
    <property type="match status" value="1"/>
</dbReference>
<evidence type="ECO:0000313" key="8">
    <source>
        <dbReference type="Proteomes" id="UP000799539"/>
    </source>
</evidence>
<evidence type="ECO:0000256" key="3">
    <source>
        <dbReference type="ARBA" id="ARBA00022598"/>
    </source>
</evidence>
<dbReference type="FunFam" id="3.30.559.30:FF:000003">
    <property type="entry name" value="Nonribosomal peptide synthase SidD"/>
    <property type="match status" value="2"/>
</dbReference>
<dbReference type="SMART" id="SM01294">
    <property type="entry name" value="PKS_PP_betabranch"/>
    <property type="match status" value="1"/>
</dbReference>
<dbReference type="SUPFAM" id="SSF52777">
    <property type="entry name" value="CoA-dependent acyltransferases"/>
    <property type="match status" value="11"/>
</dbReference>
<dbReference type="InterPro" id="IPR020806">
    <property type="entry name" value="PKS_PP-bd"/>
</dbReference>
<dbReference type="InterPro" id="IPR010071">
    <property type="entry name" value="AA_adenyl_dom"/>
</dbReference>
<feature type="domain" description="Carrier" evidence="6">
    <location>
        <begin position="5205"/>
        <end position="5278"/>
    </location>
</feature>
<feature type="domain" description="Carrier" evidence="6">
    <location>
        <begin position="568"/>
        <end position="644"/>
    </location>
</feature>
<dbReference type="PROSITE" id="PS00012">
    <property type="entry name" value="PHOSPHOPANTETHEINE"/>
    <property type="match status" value="3"/>
</dbReference>
<evidence type="ECO:0000313" key="7">
    <source>
        <dbReference type="EMBL" id="KAF2216837.1"/>
    </source>
</evidence>
<dbReference type="SMART" id="SM00823">
    <property type="entry name" value="PKS_PP"/>
    <property type="match status" value="5"/>
</dbReference>
<accession>A0A6A6FTP1</accession>
<dbReference type="NCBIfam" id="NF003417">
    <property type="entry name" value="PRK04813.1"/>
    <property type="match status" value="5"/>
</dbReference>
<dbReference type="PROSITE" id="PS50075">
    <property type="entry name" value="CARRIER"/>
    <property type="match status" value="5"/>
</dbReference>
<dbReference type="GO" id="GO:0044550">
    <property type="term" value="P:secondary metabolite biosynthetic process"/>
    <property type="evidence" value="ECO:0007669"/>
    <property type="project" value="TreeGrafter"/>
</dbReference>
<name>A0A6A6FTP1_9PEZI</name>
<dbReference type="GO" id="GO:0005737">
    <property type="term" value="C:cytoplasm"/>
    <property type="evidence" value="ECO:0007669"/>
    <property type="project" value="TreeGrafter"/>
</dbReference>
<keyword evidence="1" id="KW-0596">Phosphopantetheine</keyword>
<dbReference type="Pfam" id="PF00501">
    <property type="entry name" value="AMP-binding"/>
    <property type="match status" value="5"/>
</dbReference>
<dbReference type="Gene3D" id="2.30.38.10">
    <property type="entry name" value="Luciferase, Domain 3"/>
    <property type="match status" value="1"/>
</dbReference>
<protein>
    <recommendedName>
        <fullName evidence="6">Carrier domain-containing protein</fullName>
    </recommendedName>
</protein>
<dbReference type="Gene3D" id="3.40.50.980">
    <property type="match status" value="2"/>
</dbReference>
<feature type="domain" description="Carrier" evidence="6">
    <location>
        <begin position="3034"/>
        <end position="3110"/>
    </location>
</feature>
<dbReference type="CDD" id="cd19545">
    <property type="entry name" value="FUM14_C_NRPS-like"/>
    <property type="match status" value="3"/>
</dbReference>
<dbReference type="InterPro" id="IPR036736">
    <property type="entry name" value="ACP-like_sf"/>
</dbReference>
<dbReference type="SUPFAM" id="SSF47336">
    <property type="entry name" value="ACP-like"/>
    <property type="match status" value="5"/>
</dbReference>
<dbReference type="Pfam" id="PF00668">
    <property type="entry name" value="Condensation"/>
    <property type="match status" value="5"/>
</dbReference>
<dbReference type="InterPro" id="IPR009081">
    <property type="entry name" value="PP-bd_ACP"/>
</dbReference>
<dbReference type="Pfam" id="PF00550">
    <property type="entry name" value="PP-binding"/>
    <property type="match status" value="5"/>
</dbReference>
<dbReference type="CDD" id="cd05918">
    <property type="entry name" value="A_NRPS_SidN3_like"/>
    <property type="match status" value="5"/>
</dbReference>
<evidence type="ECO:0000256" key="1">
    <source>
        <dbReference type="ARBA" id="ARBA00022450"/>
    </source>
</evidence>
<proteinExistence type="inferred from homology"/>
<dbReference type="Gene3D" id="3.30.559.10">
    <property type="entry name" value="Chloramphenicol acetyltransferase-like domain"/>
    <property type="match status" value="5"/>
</dbReference>